<evidence type="ECO:0000256" key="1">
    <source>
        <dbReference type="SAM" id="MobiDB-lite"/>
    </source>
</evidence>
<keyword evidence="3" id="KW-1185">Reference proteome</keyword>
<reference evidence="2 3" key="1">
    <citation type="journal article" date="2018" name="Nat. Ecol. Evol.">
        <title>Shark genomes provide insights into elasmobranch evolution and the origin of vertebrates.</title>
        <authorList>
            <person name="Hara Y"/>
            <person name="Yamaguchi K"/>
            <person name="Onimaru K"/>
            <person name="Kadota M"/>
            <person name="Koyanagi M"/>
            <person name="Keeley SD"/>
            <person name="Tatsumi K"/>
            <person name="Tanaka K"/>
            <person name="Motone F"/>
            <person name="Kageyama Y"/>
            <person name="Nozu R"/>
            <person name="Adachi N"/>
            <person name="Nishimura O"/>
            <person name="Nakagawa R"/>
            <person name="Tanegashima C"/>
            <person name="Kiyatake I"/>
            <person name="Matsumoto R"/>
            <person name="Murakumo K"/>
            <person name="Nishida K"/>
            <person name="Terakita A"/>
            <person name="Kuratani S"/>
            <person name="Sato K"/>
            <person name="Hyodo S Kuraku.S."/>
        </authorList>
    </citation>
    <scope>NUCLEOTIDE SEQUENCE [LARGE SCALE GENOMIC DNA]</scope>
</reference>
<protein>
    <submittedName>
        <fullName evidence="2">Uncharacterized protein</fullName>
    </submittedName>
</protein>
<dbReference type="AlphaFoldDB" id="A0A401RLB4"/>
<name>A0A401RLB4_CHIPU</name>
<gene>
    <name evidence="2" type="ORF">chiPu_0018148</name>
</gene>
<evidence type="ECO:0000313" key="3">
    <source>
        <dbReference type="Proteomes" id="UP000287033"/>
    </source>
</evidence>
<accession>A0A401RLB4</accession>
<feature type="compositionally biased region" description="Basic and acidic residues" evidence="1">
    <location>
        <begin position="58"/>
        <end position="68"/>
    </location>
</feature>
<dbReference type="Proteomes" id="UP000287033">
    <property type="component" value="Unassembled WGS sequence"/>
</dbReference>
<evidence type="ECO:0000313" key="2">
    <source>
        <dbReference type="EMBL" id="GCC18971.1"/>
    </source>
</evidence>
<comment type="caution">
    <text evidence="2">The sequence shown here is derived from an EMBL/GenBank/DDBJ whole genome shotgun (WGS) entry which is preliminary data.</text>
</comment>
<sequence length="102" mass="11307">MLTALPRHWLRPRFYMLQAELGGWAPLLAAVAREREQSPREQPNSLTPAGRDVWGGGRDGRIDRRTDQSKPAAGPLQPMGGGIRQQVRLRDGITGLPVSEQQ</sequence>
<dbReference type="EMBL" id="BEZZ01001484">
    <property type="protein sequence ID" value="GCC18971.1"/>
    <property type="molecule type" value="Genomic_DNA"/>
</dbReference>
<organism evidence="2 3">
    <name type="scientific">Chiloscyllium punctatum</name>
    <name type="common">Brownbanded bambooshark</name>
    <name type="synonym">Hemiscyllium punctatum</name>
    <dbReference type="NCBI Taxonomy" id="137246"/>
    <lineage>
        <taxon>Eukaryota</taxon>
        <taxon>Metazoa</taxon>
        <taxon>Chordata</taxon>
        <taxon>Craniata</taxon>
        <taxon>Vertebrata</taxon>
        <taxon>Chondrichthyes</taxon>
        <taxon>Elasmobranchii</taxon>
        <taxon>Galeomorphii</taxon>
        <taxon>Galeoidea</taxon>
        <taxon>Orectolobiformes</taxon>
        <taxon>Hemiscylliidae</taxon>
        <taxon>Chiloscyllium</taxon>
    </lineage>
</organism>
<proteinExistence type="predicted"/>
<feature type="region of interest" description="Disordered" evidence="1">
    <location>
        <begin position="33"/>
        <end position="85"/>
    </location>
</feature>